<dbReference type="PROSITE" id="PS51257">
    <property type="entry name" value="PROKAR_LIPOPROTEIN"/>
    <property type="match status" value="1"/>
</dbReference>
<gene>
    <name evidence="2" type="ORF">ccrud_10185</name>
</gene>
<sequence>MRRTWLLLCGCALTISGCTSESSTPTTVTVTAESSSSEVASLNEPSNDILASQFHPCEVLTQEQFHQAGLGDLIVEDSYLGSTGLGCSFGKSDREDFSGTWLVSTDQVDRQHFVNLDLETLDWGSEENPDLYVHQITETGRQCEAAVDYPWGRFTVDYLELGEGWEPEILCSDAVVILEDLIKQLRGIP</sequence>
<evidence type="ECO:0000313" key="3">
    <source>
        <dbReference type="Proteomes" id="UP000076929"/>
    </source>
</evidence>
<dbReference type="Pfam" id="PF12079">
    <property type="entry name" value="DUF3558"/>
    <property type="match status" value="1"/>
</dbReference>
<keyword evidence="3" id="KW-1185">Reference proteome</keyword>
<dbReference type="OrthoDB" id="4409378at2"/>
<dbReference type="Proteomes" id="UP000076929">
    <property type="component" value="Chromosome"/>
</dbReference>
<accession>A0A172QV00</accession>
<proteinExistence type="predicted"/>
<keyword evidence="1" id="KW-0732">Signal</keyword>
<evidence type="ECO:0008006" key="4">
    <source>
        <dbReference type="Google" id="ProtNLM"/>
    </source>
</evidence>
<dbReference type="KEGG" id="ccjz:ccrud_10185"/>
<feature type="signal peptide" evidence="1">
    <location>
        <begin position="1"/>
        <end position="21"/>
    </location>
</feature>
<evidence type="ECO:0000256" key="1">
    <source>
        <dbReference type="SAM" id="SignalP"/>
    </source>
</evidence>
<evidence type="ECO:0000313" key="2">
    <source>
        <dbReference type="EMBL" id="ANE04532.1"/>
    </source>
</evidence>
<dbReference type="InterPro" id="IPR024520">
    <property type="entry name" value="DUF3558"/>
</dbReference>
<name>A0A172QV00_9CORY</name>
<dbReference type="EMBL" id="CP015622">
    <property type="protein sequence ID" value="ANE04532.1"/>
    <property type="molecule type" value="Genomic_DNA"/>
</dbReference>
<organism evidence="2 3">
    <name type="scientific">Corynebacterium crudilactis</name>
    <dbReference type="NCBI Taxonomy" id="1652495"/>
    <lineage>
        <taxon>Bacteria</taxon>
        <taxon>Bacillati</taxon>
        <taxon>Actinomycetota</taxon>
        <taxon>Actinomycetes</taxon>
        <taxon>Mycobacteriales</taxon>
        <taxon>Corynebacteriaceae</taxon>
        <taxon>Corynebacterium</taxon>
    </lineage>
</organism>
<feature type="chain" id="PRO_5039474872" description="DUF3558 domain-containing protein" evidence="1">
    <location>
        <begin position="22"/>
        <end position="189"/>
    </location>
</feature>
<reference evidence="2 3" key="1">
    <citation type="submission" date="2016-05" db="EMBL/GenBank/DDBJ databases">
        <title>Complete genome sequence of Corynebacterium crudilactis, a new Corynebacterium species isolated from raw cow's milk.</title>
        <authorList>
            <person name="Christian R."/>
            <person name="Zimmermann J."/>
            <person name="Lipski A."/>
            <person name="Kalinowski J."/>
        </authorList>
    </citation>
    <scope>NUCLEOTIDE SEQUENCE [LARGE SCALE GENOMIC DNA]</scope>
    <source>
        <strain evidence="2 3">JZ16</strain>
    </source>
</reference>
<dbReference type="STRING" id="1652495.ccrud_10185"/>
<protein>
    <recommendedName>
        <fullName evidence="4">DUF3558 domain-containing protein</fullName>
    </recommendedName>
</protein>
<dbReference type="AlphaFoldDB" id="A0A172QV00"/>
<dbReference type="RefSeq" id="WP_066567078.1">
    <property type="nucleotide sequence ID" value="NZ_CP015622.1"/>
</dbReference>